<dbReference type="Proteomes" id="UP000199400">
    <property type="component" value="Unassembled WGS sequence"/>
</dbReference>
<evidence type="ECO:0000313" key="2">
    <source>
        <dbReference type="EMBL" id="SFD67027.1"/>
    </source>
</evidence>
<reference evidence="3" key="1">
    <citation type="submission" date="2016-10" db="EMBL/GenBank/DDBJ databases">
        <authorList>
            <person name="Varghese N."/>
            <person name="Submissions S."/>
        </authorList>
    </citation>
    <scope>NUCLEOTIDE SEQUENCE [LARGE SCALE GENOMIC DNA]</scope>
    <source>
        <strain evidence="3">ATCC 25963</strain>
    </source>
</reference>
<organism evidence="2 3">
    <name type="scientific">Nannocystis exedens</name>
    <dbReference type="NCBI Taxonomy" id="54"/>
    <lineage>
        <taxon>Bacteria</taxon>
        <taxon>Pseudomonadati</taxon>
        <taxon>Myxococcota</taxon>
        <taxon>Polyangia</taxon>
        <taxon>Nannocystales</taxon>
        <taxon>Nannocystaceae</taxon>
        <taxon>Nannocystis</taxon>
    </lineage>
</organism>
<feature type="region of interest" description="Disordered" evidence="1">
    <location>
        <begin position="26"/>
        <end position="74"/>
    </location>
</feature>
<name>A0A1I1U8B2_9BACT</name>
<evidence type="ECO:0000256" key="1">
    <source>
        <dbReference type="SAM" id="MobiDB-lite"/>
    </source>
</evidence>
<dbReference type="EMBL" id="FOMX01000003">
    <property type="protein sequence ID" value="SFD67027.1"/>
    <property type="molecule type" value="Genomic_DNA"/>
</dbReference>
<dbReference type="AlphaFoldDB" id="A0A1I1U8B2"/>
<protein>
    <submittedName>
        <fullName evidence="2">Uncharacterized protein</fullName>
    </submittedName>
</protein>
<evidence type="ECO:0000313" key="3">
    <source>
        <dbReference type="Proteomes" id="UP000199400"/>
    </source>
</evidence>
<feature type="compositionally biased region" description="Low complexity" evidence="1">
    <location>
        <begin position="31"/>
        <end position="67"/>
    </location>
</feature>
<keyword evidence="3" id="KW-1185">Reference proteome</keyword>
<accession>A0A1I1U8B2</accession>
<dbReference type="RefSeq" id="WP_096329531.1">
    <property type="nucleotide sequence ID" value="NZ_FOMX01000003.1"/>
</dbReference>
<proteinExistence type="predicted"/>
<gene>
    <name evidence="2" type="ORF">SAMN02745121_01046</name>
</gene>
<sequence>MEPSAYRSLAFLFSLGTLPIACGPKGGGNTTDGTTDPTDGTTDPTGGTTDGTSTTTTTTTGEPTTGPTTGGGSETAGADPACAAYVAYYLKCNADTAGGLEAEAYAYCAMMRMRVGTIFGATCLAAQDALFECLGNSPCDQEGACEDEFSASAQCYPDAGELCVAFAAKQEECYGMPLPSYAAGMCQYYINARAYYDGPPCGSAVEEWYACLLDLPCPEFEMQTGCDELKAAFDLACDNP</sequence>